<dbReference type="PANTHER" id="PTHR33840">
    <property type="match status" value="1"/>
</dbReference>
<dbReference type="PANTHER" id="PTHR33840:SF1">
    <property type="entry name" value="TLE1 PHOSPHOLIPASE DOMAIN-CONTAINING PROTEIN"/>
    <property type="match status" value="1"/>
</dbReference>
<dbReference type="Pfam" id="PF09994">
    <property type="entry name" value="T6SS_Tle1-like_cat"/>
    <property type="match status" value="2"/>
</dbReference>
<dbReference type="InterPro" id="IPR018712">
    <property type="entry name" value="Tle1-like_cat"/>
</dbReference>
<feature type="non-terminal residue" evidence="2">
    <location>
        <position position="1"/>
    </location>
</feature>
<protein>
    <recommendedName>
        <fullName evidence="1">T6SS Phospholipase effector Tle1-like catalytic domain-containing protein</fullName>
    </recommendedName>
</protein>
<accession>A0A0C3MEE6</accession>
<proteinExistence type="predicted"/>
<keyword evidence="3" id="KW-1185">Reference proteome</keyword>
<evidence type="ECO:0000313" key="2">
    <source>
        <dbReference type="EMBL" id="KIO32132.1"/>
    </source>
</evidence>
<dbReference type="InterPro" id="IPR029058">
    <property type="entry name" value="AB_hydrolase_fold"/>
</dbReference>
<feature type="non-terminal residue" evidence="2">
    <location>
        <position position="89"/>
    </location>
</feature>
<dbReference type="OrthoDB" id="538223at2759"/>
<reference evidence="2 3" key="1">
    <citation type="submission" date="2014-04" db="EMBL/GenBank/DDBJ databases">
        <authorList>
            <consortium name="DOE Joint Genome Institute"/>
            <person name="Kuo A."/>
            <person name="Girlanda M."/>
            <person name="Perotto S."/>
            <person name="Kohler A."/>
            <person name="Nagy L.G."/>
            <person name="Floudas D."/>
            <person name="Copeland A."/>
            <person name="Barry K.W."/>
            <person name="Cichocki N."/>
            <person name="Veneault-Fourrey C."/>
            <person name="LaButti K."/>
            <person name="Lindquist E.A."/>
            <person name="Lipzen A."/>
            <person name="Lundell T."/>
            <person name="Morin E."/>
            <person name="Murat C."/>
            <person name="Sun H."/>
            <person name="Tunlid A."/>
            <person name="Henrissat B."/>
            <person name="Grigoriev I.V."/>
            <person name="Hibbett D.S."/>
            <person name="Martin F."/>
            <person name="Nordberg H.P."/>
            <person name="Cantor M.N."/>
            <person name="Hua S.X."/>
        </authorList>
    </citation>
    <scope>NUCLEOTIDE SEQUENCE [LARGE SCALE GENOMIC DNA]</scope>
    <source>
        <strain evidence="2 3">MUT 4182</strain>
    </source>
</reference>
<dbReference type="AlphaFoldDB" id="A0A0C3MEE6"/>
<dbReference type="Proteomes" id="UP000054248">
    <property type="component" value="Unassembled WGS sequence"/>
</dbReference>
<feature type="domain" description="T6SS Phospholipase effector Tle1-like catalytic" evidence="1">
    <location>
        <begin position="1"/>
        <end position="47"/>
    </location>
</feature>
<reference evidence="3" key="2">
    <citation type="submission" date="2015-01" db="EMBL/GenBank/DDBJ databases">
        <title>Evolutionary Origins and Diversification of the Mycorrhizal Mutualists.</title>
        <authorList>
            <consortium name="DOE Joint Genome Institute"/>
            <consortium name="Mycorrhizal Genomics Consortium"/>
            <person name="Kohler A."/>
            <person name="Kuo A."/>
            <person name="Nagy L.G."/>
            <person name="Floudas D."/>
            <person name="Copeland A."/>
            <person name="Barry K.W."/>
            <person name="Cichocki N."/>
            <person name="Veneault-Fourrey C."/>
            <person name="LaButti K."/>
            <person name="Lindquist E.A."/>
            <person name="Lipzen A."/>
            <person name="Lundell T."/>
            <person name="Morin E."/>
            <person name="Murat C."/>
            <person name="Riley R."/>
            <person name="Ohm R."/>
            <person name="Sun H."/>
            <person name="Tunlid A."/>
            <person name="Henrissat B."/>
            <person name="Grigoriev I.V."/>
            <person name="Hibbett D.S."/>
            <person name="Martin F."/>
        </authorList>
    </citation>
    <scope>NUCLEOTIDE SEQUENCE [LARGE SCALE GENOMIC DNA]</scope>
    <source>
        <strain evidence="3">MUT 4182</strain>
    </source>
</reference>
<feature type="domain" description="T6SS Phospholipase effector Tle1-like catalytic" evidence="1">
    <location>
        <begin position="65"/>
        <end position="89"/>
    </location>
</feature>
<dbReference type="EMBL" id="KN822957">
    <property type="protein sequence ID" value="KIO32132.1"/>
    <property type="molecule type" value="Genomic_DNA"/>
</dbReference>
<dbReference type="HOGENOM" id="CLU_189582_0_0_1"/>
<organism evidence="2 3">
    <name type="scientific">Tulasnella calospora MUT 4182</name>
    <dbReference type="NCBI Taxonomy" id="1051891"/>
    <lineage>
        <taxon>Eukaryota</taxon>
        <taxon>Fungi</taxon>
        <taxon>Dikarya</taxon>
        <taxon>Basidiomycota</taxon>
        <taxon>Agaricomycotina</taxon>
        <taxon>Agaricomycetes</taxon>
        <taxon>Cantharellales</taxon>
        <taxon>Tulasnellaceae</taxon>
        <taxon>Tulasnella</taxon>
    </lineage>
</organism>
<dbReference type="STRING" id="1051891.A0A0C3MEE6"/>
<evidence type="ECO:0000313" key="3">
    <source>
        <dbReference type="Proteomes" id="UP000054248"/>
    </source>
</evidence>
<sequence>RNLILCFDGTAKYFNDGNTNVIRLFQGLDKMKTDNQLCYYQPGIGHNFFPLSLALLLFTYLLSPEGDKICLFGFSRGAYTARCLAGMLH</sequence>
<name>A0A0C3MEE6_9AGAM</name>
<evidence type="ECO:0000259" key="1">
    <source>
        <dbReference type="Pfam" id="PF09994"/>
    </source>
</evidence>
<gene>
    <name evidence="2" type="ORF">M407DRAFT_43120</name>
</gene>
<dbReference type="SUPFAM" id="SSF53474">
    <property type="entry name" value="alpha/beta-Hydrolases"/>
    <property type="match status" value="1"/>
</dbReference>